<name>A0A9X1FW03_9RHOB</name>
<protein>
    <submittedName>
        <fullName evidence="1">Uncharacterized protein</fullName>
    </submittedName>
</protein>
<evidence type="ECO:0000313" key="2">
    <source>
        <dbReference type="Proteomes" id="UP001138661"/>
    </source>
</evidence>
<dbReference type="AlphaFoldDB" id="A0A9X1FW03"/>
<gene>
    <name evidence="1" type="ORF">KX928_12535</name>
</gene>
<reference evidence="1" key="1">
    <citation type="submission" date="2021-07" db="EMBL/GenBank/DDBJ databases">
        <title>Roseobacter insulae sp. nov., isolated from a tidal flat.</title>
        <authorList>
            <person name="Park S."/>
            <person name="Yoon J.-H."/>
        </authorList>
    </citation>
    <scope>NUCLEOTIDE SEQUENCE</scope>
    <source>
        <strain evidence="1">YSTF-M11</strain>
    </source>
</reference>
<evidence type="ECO:0000313" key="1">
    <source>
        <dbReference type="EMBL" id="MBW4708611.1"/>
    </source>
</evidence>
<accession>A0A9X1FW03</accession>
<comment type="caution">
    <text evidence="1">The sequence shown here is derived from an EMBL/GenBank/DDBJ whole genome shotgun (WGS) entry which is preliminary data.</text>
</comment>
<organism evidence="1 2">
    <name type="scientific">Roseobacter insulae</name>
    <dbReference type="NCBI Taxonomy" id="2859783"/>
    <lineage>
        <taxon>Bacteria</taxon>
        <taxon>Pseudomonadati</taxon>
        <taxon>Pseudomonadota</taxon>
        <taxon>Alphaproteobacteria</taxon>
        <taxon>Rhodobacterales</taxon>
        <taxon>Roseobacteraceae</taxon>
        <taxon>Roseobacter</taxon>
    </lineage>
</organism>
<dbReference type="Proteomes" id="UP001138661">
    <property type="component" value="Unassembled WGS sequence"/>
</dbReference>
<keyword evidence="2" id="KW-1185">Reference proteome</keyword>
<proteinExistence type="predicted"/>
<dbReference type="EMBL" id="JAHXDN010000003">
    <property type="protein sequence ID" value="MBW4708611.1"/>
    <property type="molecule type" value="Genomic_DNA"/>
</dbReference>
<dbReference type="RefSeq" id="WP_219502805.1">
    <property type="nucleotide sequence ID" value="NZ_JAHXDN010000003.1"/>
</dbReference>
<sequence>MATRNVDMDADNGWLHVATGPQNATFGFKTGVGEYATELNADVPPADGVWSGLAPTSLALVANEKLYIQGQGRLVLIADTPEI</sequence>